<evidence type="ECO:0000313" key="2">
    <source>
        <dbReference type="Proteomes" id="UP000019202"/>
    </source>
</evidence>
<protein>
    <submittedName>
        <fullName evidence="1">Uncharacterized protein</fullName>
    </submittedName>
</protein>
<dbReference type="EMBL" id="CBXF010000081">
    <property type="protein sequence ID" value="CDL82737.1"/>
    <property type="molecule type" value="Genomic_DNA"/>
</dbReference>
<dbReference type="Proteomes" id="UP000019202">
    <property type="component" value="Unassembled WGS sequence"/>
</dbReference>
<keyword evidence="2" id="KW-1185">Reference proteome</keyword>
<dbReference type="AlphaFoldDB" id="W1IW60"/>
<accession>W1IW60</accession>
<gene>
    <name evidence="1" type="ORF">XSR1_230045</name>
</gene>
<name>W1IW60_9GAMM</name>
<organism evidence="1 2">
    <name type="scientific">Xenorhabdus szentirmaii DSM 16338</name>
    <dbReference type="NCBI Taxonomy" id="1427518"/>
    <lineage>
        <taxon>Bacteria</taxon>
        <taxon>Pseudomonadati</taxon>
        <taxon>Pseudomonadota</taxon>
        <taxon>Gammaproteobacteria</taxon>
        <taxon>Enterobacterales</taxon>
        <taxon>Morganellaceae</taxon>
        <taxon>Xenorhabdus</taxon>
    </lineage>
</organism>
<comment type="caution">
    <text evidence="1">The sequence shown here is derived from an EMBL/GenBank/DDBJ whole genome shotgun (WGS) entry which is preliminary data.</text>
</comment>
<reference evidence="1" key="1">
    <citation type="submission" date="2013-11" db="EMBL/GenBank/DDBJ databases">
        <title>Draft genome sequence and annotation of the entomopathogenic bacteria, Xenorhabdus cabanillasi strain JM26 and Xenorhabdus szentirmai strain DSM 16338.</title>
        <authorList>
            <person name="Gualtieri M."/>
            <person name="Ogier J.C."/>
            <person name="Pages S."/>
            <person name="Givaudan A."/>
            <person name="Gaudriault S."/>
        </authorList>
    </citation>
    <scope>NUCLEOTIDE SEQUENCE [LARGE SCALE GENOMIC DNA]</scope>
    <source>
        <strain evidence="1">DSM 16338</strain>
    </source>
</reference>
<evidence type="ECO:0000313" key="1">
    <source>
        <dbReference type="EMBL" id="CDL82737.1"/>
    </source>
</evidence>
<dbReference type="STRING" id="1427518.XSR1_230045"/>
<proteinExistence type="predicted"/>
<sequence length="55" mass="6409">MYRHTLKNKNVIIQKNKNTIINKQIKINTLWLCQLKIKITSTPLCLLLAIFALNS</sequence>